<dbReference type="Proteomes" id="UP001597251">
    <property type="component" value="Unassembled WGS sequence"/>
</dbReference>
<reference evidence="2" key="1">
    <citation type="journal article" date="2019" name="Int. J. Syst. Evol. Microbiol.">
        <title>The Global Catalogue of Microorganisms (GCM) 10K type strain sequencing project: providing services to taxonomists for standard genome sequencing and annotation.</title>
        <authorList>
            <consortium name="The Broad Institute Genomics Platform"/>
            <consortium name="The Broad Institute Genome Sequencing Center for Infectious Disease"/>
            <person name="Wu L."/>
            <person name="Ma J."/>
        </authorList>
    </citation>
    <scope>NUCLEOTIDE SEQUENCE [LARGE SCALE GENOMIC DNA]</scope>
    <source>
        <strain evidence="2">CCM 8936</strain>
    </source>
</reference>
<dbReference type="EMBL" id="JBHTOI010000038">
    <property type="protein sequence ID" value="MFD1418278.1"/>
    <property type="molecule type" value="Genomic_DNA"/>
</dbReference>
<gene>
    <name evidence="1" type="ORF">ACFQ42_05965</name>
</gene>
<organism evidence="1 2">
    <name type="scientific">Companilactobacillus keshanensis</name>
    <dbReference type="NCBI Taxonomy" id="2486003"/>
    <lineage>
        <taxon>Bacteria</taxon>
        <taxon>Bacillati</taxon>
        <taxon>Bacillota</taxon>
        <taxon>Bacilli</taxon>
        <taxon>Lactobacillales</taxon>
        <taxon>Lactobacillaceae</taxon>
        <taxon>Companilactobacillus</taxon>
    </lineage>
</organism>
<comment type="caution">
    <text evidence="1">The sequence shown here is derived from an EMBL/GenBank/DDBJ whole genome shotgun (WGS) entry which is preliminary data.</text>
</comment>
<sequence length="845" mass="94207">MIKMAIFSLFLALTMGIFFLLFEGYTGYATTTVANDKITETNLSDMVDPKNEIFEPADETPIEIENDDETMVNESENISKEDLETDGPDAEELTWIRSDSLRVGKGPVLKHADGTSAVPFLYFGDYTFASTGMKIKAAFAKDTHNSHAIGRVDSLTAPNSLVITVPRGGDINNGPTEAGNHIYGNTYGDAHSLDGSFGAKGDFVTTDIYDLEVPSDRLNRPSVAGPGVLEKKYSMVEAPMFFYRIDPKTGFEEQRMVFFQQVKRNHTLYEVEVKIVQRFEKNGRVITEINYKNTGSKPISRFMGFAFKDFTLTKDFAEIRDDNGKKAGDFVPIRALGNNRGVYLQSGITVSRYNLFTNLPNGPSSWAGRSISKAHDQHKGYSNGLLGLGGGSRFPWYVGEGDVSHGTYISPDVPKGLKNSFSDMNDLGDAGLNLNAGSRLGGVRENERAWDSGFAMHTKVQTLDVEKSVIMHYASQIDIIGAKFAPAIELDQKGTEVMPDIIQNGAQNYRVTGTWYDFDSTRAELYYNIDTDDTHQGKLIKKLSQSEQSSKNGKPQEWSDSISIADLTDGLHYLRVWVKDSDGNLSEVAQTVINITAPPSIVPTIDILSPESSKTNPFNPTTNNLSLTGTWSDKDSQKIKSVTYKVDDENEEILFQDFENKSPGTIYFWELPALSINKFNDLNLHKVVLTITDYDNNSDSDTFFFQHQEGSYQLIAPHSIDFGTESTSDKSTRKIKPDISGSLQVHDFRSKNQSPLKVILSVDNFTHDLESERTLDHKFYWNNQPIEAKELLIGETQAASSEEWLTTTNLTDTIKNNIQLDFKNNHSTIAGTYTSTWTWKAVESL</sequence>
<accession>A0ABW4BU45</accession>
<name>A0ABW4BU45_9LACO</name>
<keyword evidence="2" id="KW-1185">Reference proteome</keyword>
<protein>
    <recommendedName>
        <fullName evidence="3">WxL domain-containing protein</fullName>
    </recommendedName>
</protein>
<dbReference type="RefSeq" id="WP_125677560.1">
    <property type="nucleotide sequence ID" value="NZ_JBHTOI010000038.1"/>
</dbReference>
<evidence type="ECO:0000313" key="2">
    <source>
        <dbReference type="Proteomes" id="UP001597251"/>
    </source>
</evidence>
<proteinExistence type="predicted"/>
<evidence type="ECO:0000313" key="1">
    <source>
        <dbReference type="EMBL" id="MFD1418278.1"/>
    </source>
</evidence>
<evidence type="ECO:0008006" key="3">
    <source>
        <dbReference type="Google" id="ProtNLM"/>
    </source>
</evidence>